<sequence length="750" mass="83311">MAANVSNPKAAALAKAINRGGNAQELVRNAIVDAQLHDDWRGVVAIENSLEHVEDRTVARHVGYVGTRALIVNRLDLNAYAHRLPTGYKSGLAWLVCFVFLRTDGDVETGLQIAEKFQERAIEAGSFGINWGKDAVMCLPPVAFAGPTRLSTTLAMGRGDYRTIFDIQDFAINAMQAEVGVSRSHNDSHPVSFVVWGTVVTGSDNPAQDLFDESVWCPGIDFADVTPQITRLLAEAASEFDGNTYIHPECLSAIEATEFAQRLTKEQVVDSAINGAMKSIYGDDLSAAHVRITKIMPKELPYMDQLMIGFAGRANTIATTYRFPRSDKPLEEDAEFIASLCRDRGIADIRTIDLNRPIHANDYPGYSVGLDGEWIEGQDARLGDARSLVTRVHWELPEEPPETYTAATHQLPAVIFLDKVGVPSVLEQHYTPKIWSAVKAALSTPCDPLQAVEHVLRVAWQGTTTDLEWLLEKYEPTLFPHRHDLLCMQFKQCKGTIVRATESLLHTLRETDIGDDCPSTFLRSGFDCHYLLLRVPADAIDEPEDPEHRRYIDGLLVQRWNVGGLEHLLLDVFITSGSDVHAPDIVEDAIPLKLVFDETTTLAQLRQQIDPHDGLSRQALDLFAGVTLYMNSRDARIERRDDHQKAADALKLMNRKKRKPADYHKVQGSFDAIYVGPEFINDTSSAVSGQGHARSGVKPHYRRGFVRYGQRVGKGLTETRPVFISPVLVNAHKLLEGDPAKKQYVVGARK</sequence>
<dbReference type="InterPro" id="IPR058915">
    <property type="entry name" value="AcrVA2-like"/>
</dbReference>
<dbReference type="AlphaFoldDB" id="A0A0E3BAY0"/>
<protein>
    <submittedName>
        <fullName evidence="1">Uncharacterized protein</fullName>
    </submittedName>
</protein>
<dbReference type="EMBL" id="AWTN01000114">
    <property type="protein sequence ID" value="KGG86193.1"/>
    <property type="molecule type" value="Genomic_DNA"/>
</dbReference>
<proteinExistence type="predicted"/>
<dbReference type="Pfam" id="PF26125">
    <property type="entry name" value="AcrVA2-like"/>
    <property type="match status" value="1"/>
</dbReference>
<dbReference type="Proteomes" id="UP000029567">
    <property type="component" value="Unassembled WGS sequence"/>
</dbReference>
<organism evidence="1 2">
    <name type="scientific">Comamonas thiooxydans</name>
    <dbReference type="NCBI Taxonomy" id="363952"/>
    <lineage>
        <taxon>Bacteria</taxon>
        <taxon>Pseudomonadati</taxon>
        <taxon>Pseudomonadota</taxon>
        <taxon>Betaproteobacteria</taxon>
        <taxon>Burkholderiales</taxon>
        <taxon>Comamonadaceae</taxon>
        <taxon>Comamonas</taxon>
    </lineage>
</organism>
<evidence type="ECO:0000313" key="1">
    <source>
        <dbReference type="EMBL" id="KGG86193.1"/>
    </source>
</evidence>
<evidence type="ECO:0000313" key="2">
    <source>
        <dbReference type="Proteomes" id="UP000029567"/>
    </source>
</evidence>
<reference evidence="1 2" key="1">
    <citation type="submission" date="2013-09" db="EMBL/GenBank/DDBJ databases">
        <title>High correlation between genotypes and phenotypes of environmental bacteria Comamonas testosteroni strains.</title>
        <authorList>
            <person name="Liu L."/>
            <person name="Zhu W."/>
            <person name="Xia X."/>
            <person name="Xu B."/>
            <person name="Luo M."/>
            <person name="Wang G."/>
        </authorList>
    </citation>
    <scope>NUCLEOTIDE SEQUENCE [LARGE SCALE GENOMIC DNA]</scope>
    <source>
        <strain evidence="1 2">JL14</strain>
    </source>
</reference>
<name>A0A0E3BAY0_9BURK</name>
<comment type="caution">
    <text evidence="1">The sequence shown here is derived from an EMBL/GenBank/DDBJ whole genome shotgun (WGS) entry which is preliminary data.</text>
</comment>
<gene>
    <name evidence="1" type="ORF">P245_20970</name>
</gene>
<dbReference type="RefSeq" id="WP_034382191.1">
    <property type="nucleotide sequence ID" value="NZ_AWTN01000114.1"/>
</dbReference>
<accession>A0A0E3BAY0</accession>